<gene>
    <name evidence="1" type="ORF">ENV14_01305</name>
</gene>
<name>A0A7C4FFG8_9CREN</name>
<comment type="caution">
    <text evidence="1">The sequence shown here is derived from an EMBL/GenBank/DDBJ whole genome shotgun (WGS) entry which is preliminary data.</text>
</comment>
<protein>
    <submittedName>
        <fullName evidence="1">Uncharacterized protein</fullName>
    </submittedName>
</protein>
<proteinExistence type="predicted"/>
<accession>A0A7C4FFG8</accession>
<evidence type="ECO:0000313" key="1">
    <source>
        <dbReference type="EMBL" id="HGI87026.1"/>
    </source>
</evidence>
<reference evidence="1" key="1">
    <citation type="journal article" date="2020" name="mSystems">
        <title>Genome- and Community-Level Interaction Insights into Carbon Utilization and Element Cycling Functions of Hydrothermarchaeota in Hydrothermal Sediment.</title>
        <authorList>
            <person name="Zhou Z."/>
            <person name="Liu Y."/>
            <person name="Xu W."/>
            <person name="Pan J."/>
            <person name="Luo Z.H."/>
            <person name="Li M."/>
        </authorList>
    </citation>
    <scope>NUCLEOTIDE SEQUENCE [LARGE SCALE GENOMIC DNA]</scope>
    <source>
        <strain evidence="1">SpSt-732</strain>
    </source>
</reference>
<dbReference type="AlphaFoldDB" id="A0A7C4FFG8"/>
<organism evidence="1">
    <name type="scientific">Ignisphaera aggregans</name>
    <dbReference type="NCBI Taxonomy" id="334771"/>
    <lineage>
        <taxon>Archaea</taxon>
        <taxon>Thermoproteota</taxon>
        <taxon>Thermoprotei</taxon>
        <taxon>Desulfurococcales</taxon>
        <taxon>Desulfurococcaceae</taxon>
        <taxon>Ignisphaera</taxon>
    </lineage>
</organism>
<dbReference type="EMBL" id="DTFF01000012">
    <property type="protein sequence ID" value="HGI87026.1"/>
    <property type="molecule type" value="Genomic_DNA"/>
</dbReference>
<sequence>MKRLRLSTEMFRNFTSEFVLSLFSAQNIQVDAIDGSITLHIEKGVLKKTRELYKVYVWMVGKSVVFGVYSESGLKTVAKLFPEEDTVVFECLESAYEELCKAIFNFLKRGLAMGRERVPQVSAPVVSLERSSFKLSKAYESILDGFAEVTIASATVKYPLIERRILNRVSDVGSIEEVIDYISSRFNKGVYVVVILAQTWLFSIAVDVNKKEYTPSYINWASNTRVVGKEALQALKKHENEGRVNFIVYQLQQ</sequence>